<name>A0A6M3IJ38_9ZZZZ</name>
<accession>A0A6M3IJ38</accession>
<gene>
    <name evidence="2" type="ORF">MM415A00851_0021</name>
    <name evidence="1" type="ORF">MM415B01657_0018</name>
</gene>
<sequence>MDRIYYKLYPNMYIIIVGPTGITKTTAADIGIDILEQIPDIEMYKEKINSWTLLKHFGDLSVAFGHSMCTLYAPELKNFLSDLNKTDMVTLLTSFYGCPNTPNYHTIKHGNYQLKNVCVNLLGCSTPEWLTTGTTVDEIHGGFTGRIVYVYEDETDRSIPFPEDFHNHPIKQFRADLLHDLEEIRKLKGKMTITPQAKAEYIVWYEQRKLECRDERLAAYFSRKRDLVFKLAMILSAAKDDSLVIDESTLRMSWQMLEQVEEKMAKAFSGVVEEPSLKYRDLVVSQITSSPGHSITKAELLRKNWNRFDAKTLATIIDNLSAANIIKTPIQKTQDGRLIETYSLR</sequence>
<evidence type="ECO:0000313" key="1">
    <source>
        <dbReference type="EMBL" id="QJA57375.1"/>
    </source>
</evidence>
<protein>
    <submittedName>
        <fullName evidence="1">Putative primase</fullName>
    </submittedName>
</protein>
<dbReference type="AlphaFoldDB" id="A0A6M3IJ38"/>
<dbReference type="EMBL" id="MT141269">
    <property type="protein sequence ID" value="QJA57375.1"/>
    <property type="molecule type" value="Genomic_DNA"/>
</dbReference>
<proteinExistence type="predicted"/>
<reference evidence="1" key="1">
    <citation type="submission" date="2020-03" db="EMBL/GenBank/DDBJ databases">
        <title>The deep terrestrial virosphere.</title>
        <authorList>
            <person name="Holmfeldt K."/>
            <person name="Nilsson E."/>
            <person name="Simone D."/>
            <person name="Lopez-Fernandez M."/>
            <person name="Wu X."/>
            <person name="de Brujin I."/>
            <person name="Lundin D."/>
            <person name="Andersson A."/>
            <person name="Bertilsson S."/>
            <person name="Dopson M."/>
        </authorList>
    </citation>
    <scope>NUCLEOTIDE SEQUENCE</scope>
    <source>
        <strain evidence="2">MM415A00851</strain>
        <strain evidence="1">MM415B01657</strain>
    </source>
</reference>
<organism evidence="1">
    <name type="scientific">viral metagenome</name>
    <dbReference type="NCBI Taxonomy" id="1070528"/>
    <lineage>
        <taxon>unclassified sequences</taxon>
        <taxon>metagenomes</taxon>
        <taxon>organismal metagenomes</taxon>
    </lineage>
</organism>
<dbReference type="EMBL" id="MT142388">
    <property type="protein sequence ID" value="QJA79617.1"/>
    <property type="molecule type" value="Genomic_DNA"/>
</dbReference>
<evidence type="ECO:0000313" key="2">
    <source>
        <dbReference type="EMBL" id="QJA79617.1"/>
    </source>
</evidence>